<dbReference type="EC" id="2.7.11.1" evidence="1"/>
<dbReference type="PROSITE" id="PS50011">
    <property type="entry name" value="PROTEIN_KINASE_DOM"/>
    <property type="match status" value="1"/>
</dbReference>
<dbReference type="SUPFAM" id="SSF56112">
    <property type="entry name" value="Protein kinase-like (PK-like)"/>
    <property type="match status" value="1"/>
</dbReference>
<evidence type="ECO:0000256" key="3">
    <source>
        <dbReference type="ARBA" id="ARBA00022741"/>
    </source>
</evidence>
<evidence type="ECO:0000256" key="4">
    <source>
        <dbReference type="ARBA" id="ARBA00022777"/>
    </source>
</evidence>
<dbReference type="Pfam" id="PF00069">
    <property type="entry name" value="Pkinase"/>
    <property type="match status" value="1"/>
</dbReference>
<keyword evidence="9" id="KW-1185">Reference proteome</keyword>
<evidence type="ECO:0000259" key="7">
    <source>
        <dbReference type="PROSITE" id="PS50011"/>
    </source>
</evidence>
<dbReference type="AlphaFoldDB" id="A0A402ABS4"/>
<dbReference type="PANTHER" id="PTHR43289">
    <property type="entry name" value="MITOGEN-ACTIVATED PROTEIN KINASE KINASE KINASE 20-RELATED"/>
    <property type="match status" value="1"/>
</dbReference>
<name>A0A402ABS4_9CHLR</name>
<gene>
    <name evidence="8" type="ORF">KDK_03470</name>
</gene>
<dbReference type="Gene3D" id="3.30.200.20">
    <property type="entry name" value="Phosphorylase Kinase, domain 1"/>
    <property type="match status" value="1"/>
</dbReference>
<dbReference type="InterPro" id="IPR000719">
    <property type="entry name" value="Prot_kinase_dom"/>
</dbReference>
<dbReference type="Proteomes" id="UP000287188">
    <property type="component" value="Unassembled WGS sequence"/>
</dbReference>
<keyword evidence="3 6" id="KW-0547">Nucleotide-binding</keyword>
<dbReference type="GO" id="GO:0005524">
    <property type="term" value="F:ATP binding"/>
    <property type="evidence" value="ECO:0007669"/>
    <property type="project" value="UniProtKB-UniRule"/>
</dbReference>
<sequence>MQGNSNDLVGKILGNCTLERLIGRGGMGAVYLARQERPARHVAVKVLHPYLDNNDGESSQGFLARFRREADVIARLEHMNIMPLYEYGEQDGLAYLVMPYVTGGSLSERLKQQGALSLSAVIPYMDQAASALDYAHAQG</sequence>
<dbReference type="GO" id="GO:0004674">
    <property type="term" value="F:protein serine/threonine kinase activity"/>
    <property type="evidence" value="ECO:0007669"/>
    <property type="project" value="UniProtKB-EC"/>
</dbReference>
<evidence type="ECO:0000256" key="1">
    <source>
        <dbReference type="ARBA" id="ARBA00012513"/>
    </source>
</evidence>
<dbReference type="PROSITE" id="PS00107">
    <property type="entry name" value="PROTEIN_KINASE_ATP"/>
    <property type="match status" value="1"/>
</dbReference>
<feature type="binding site" evidence="6">
    <location>
        <position position="45"/>
    </location>
    <ligand>
        <name>ATP</name>
        <dbReference type="ChEBI" id="CHEBI:30616"/>
    </ligand>
</feature>
<evidence type="ECO:0000256" key="2">
    <source>
        <dbReference type="ARBA" id="ARBA00022679"/>
    </source>
</evidence>
<dbReference type="CDD" id="cd14014">
    <property type="entry name" value="STKc_PknB_like"/>
    <property type="match status" value="1"/>
</dbReference>
<dbReference type="Gene3D" id="1.10.510.10">
    <property type="entry name" value="Transferase(Phosphotransferase) domain 1"/>
    <property type="match status" value="1"/>
</dbReference>
<dbReference type="PANTHER" id="PTHR43289:SF6">
    <property type="entry name" value="SERINE_THREONINE-PROTEIN KINASE NEKL-3"/>
    <property type="match status" value="1"/>
</dbReference>
<dbReference type="OrthoDB" id="9814968at2"/>
<reference evidence="9" key="1">
    <citation type="submission" date="2018-12" db="EMBL/GenBank/DDBJ databases">
        <title>Tengunoibacter tsumagoiensis gen. nov., sp. nov., Dictyobacter kobayashii sp. nov., D. alpinus sp. nov., and D. joshuensis sp. nov. and description of Dictyobacteraceae fam. nov. within the order Ktedonobacterales isolated from Tengu-no-mugimeshi.</title>
        <authorList>
            <person name="Wang C.M."/>
            <person name="Zheng Y."/>
            <person name="Sakai Y."/>
            <person name="Toyoda A."/>
            <person name="Minakuchi Y."/>
            <person name="Abe K."/>
            <person name="Yokota A."/>
            <person name="Yabe S."/>
        </authorList>
    </citation>
    <scope>NUCLEOTIDE SEQUENCE [LARGE SCALE GENOMIC DNA]</scope>
    <source>
        <strain evidence="9">Uno11</strain>
    </source>
</reference>
<dbReference type="InterPro" id="IPR017441">
    <property type="entry name" value="Protein_kinase_ATP_BS"/>
</dbReference>
<evidence type="ECO:0000313" key="8">
    <source>
        <dbReference type="EMBL" id="GCE16547.1"/>
    </source>
</evidence>
<evidence type="ECO:0000313" key="9">
    <source>
        <dbReference type="Proteomes" id="UP000287188"/>
    </source>
</evidence>
<protein>
    <recommendedName>
        <fullName evidence="1">non-specific serine/threonine protein kinase</fullName>
        <ecNumber evidence="1">2.7.11.1</ecNumber>
    </recommendedName>
</protein>
<dbReference type="EMBL" id="BIFS01000001">
    <property type="protein sequence ID" value="GCE16547.1"/>
    <property type="molecule type" value="Genomic_DNA"/>
</dbReference>
<organism evidence="8 9">
    <name type="scientific">Dictyobacter kobayashii</name>
    <dbReference type="NCBI Taxonomy" id="2014872"/>
    <lineage>
        <taxon>Bacteria</taxon>
        <taxon>Bacillati</taxon>
        <taxon>Chloroflexota</taxon>
        <taxon>Ktedonobacteria</taxon>
        <taxon>Ktedonobacterales</taxon>
        <taxon>Dictyobacteraceae</taxon>
        <taxon>Dictyobacter</taxon>
    </lineage>
</organism>
<keyword evidence="2" id="KW-0808">Transferase</keyword>
<accession>A0A402ABS4</accession>
<proteinExistence type="predicted"/>
<evidence type="ECO:0000256" key="6">
    <source>
        <dbReference type="PROSITE-ProRule" id="PRU10141"/>
    </source>
</evidence>
<keyword evidence="4" id="KW-0418">Kinase</keyword>
<feature type="domain" description="Protein kinase" evidence="7">
    <location>
        <begin position="16"/>
        <end position="139"/>
    </location>
</feature>
<dbReference type="SMART" id="SM00220">
    <property type="entry name" value="S_TKc"/>
    <property type="match status" value="1"/>
</dbReference>
<keyword evidence="5 6" id="KW-0067">ATP-binding</keyword>
<evidence type="ECO:0000256" key="5">
    <source>
        <dbReference type="ARBA" id="ARBA00022840"/>
    </source>
</evidence>
<dbReference type="InterPro" id="IPR011009">
    <property type="entry name" value="Kinase-like_dom_sf"/>
</dbReference>
<comment type="caution">
    <text evidence="8">The sequence shown here is derived from an EMBL/GenBank/DDBJ whole genome shotgun (WGS) entry which is preliminary data.</text>
</comment>